<dbReference type="PANTHER" id="PTHR31252">
    <property type="entry name" value="DUF4419 DOMAIN-CONTAINING PROTEIN"/>
    <property type="match status" value="1"/>
</dbReference>
<name>A0A0G4GNA0_9ALVE</name>
<proteinExistence type="predicted"/>
<dbReference type="PANTHER" id="PTHR31252:SF11">
    <property type="entry name" value="DUF4419 DOMAIN-CONTAINING PROTEIN"/>
    <property type="match status" value="1"/>
</dbReference>
<dbReference type="VEuPathDB" id="CryptoDB:Cvel_22646"/>
<sequence>MHKFVDLQLPKSKKSPGFFCPQKHVEAPWHAQLERVVDTTLANPSSRNQYTIDELMKGATQPPSTQRRTFAVGTTEQVFCGGNTGLFGTVYHAWANHWNLRTSPDDWWLAIETAVAKAVDEHAEHEKVRELFVQGKKEKTEIRVDCDSFSIYDTDYTYLFNGFQKGLRQNIAVPEYADAMSADFSTTTPTQRIGSQIALMKSVQKYFDYTMGICGCGVKGIEMLGSEADWIRLGQKLAQLRKLLAPLEPVLRLESRFDFAEYVFMGLLNTYRQEPAAAEWWSQVLYDDKEVEYGPSGMSMGHVEAYNGWLVRFTTGREKVKASKLAAGEYDKSLSCVSSVPMKIVDEVYKRQDNATMVGGMLGFTVTKSEANGVATLQPSHGWSMLLLTADSCLRKPPATGA</sequence>
<dbReference type="Pfam" id="PF14388">
    <property type="entry name" value="DUF4419"/>
    <property type="match status" value="1"/>
</dbReference>
<protein>
    <submittedName>
        <fullName evidence="1">Uncharacterized protein</fullName>
    </submittedName>
</protein>
<accession>A0A0G4GNA0</accession>
<organism evidence="1">
    <name type="scientific">Chromera velia CCMP2878</name>
    <dbReference type="NCBI Taxonomy" id="1169474"/>
    <lineage>
        <taxon>Eukaryota</taxon>
        <taxon>Sar</taxon>
        <taxon>Alveolata</taxon>
        <taxon>Colpodellida</taxon>
        <taxon>Chromeraceae</taxon>
        <taxon>Chromera</taxon>
    </lineage>
</organism>
<evidence type="ECO:0000313" key="1">
    <source>
        <dbReference type="EMBL" id="CEM31659.1"/>
    </source>
</evidence>
<dbReference type="EMBL" id="CDMZ01001378">
    <property type="protein sequence ID" value="CEM31659.1"/>
    <property type="molecule type" value="Genomic_DNA"/>
</dbReference>
<gene>
    <name evidence="1" type="ORF">Cvel_22646</name>
</gene>
<dbReference type="AlphaFoldDB" id="A0A0G4GNA0"/>
<reference evidence="1" key="1">
    <citation type="submission" date="2014-11" db="EMBL/GenBank/DDBJ databases">
        <authorList>
            <person name="Otto D Thomas"/>
            <person name="Naeem Raeece"/>
        </authorList>
    </citation>
    <scope>NUCLEOTIDE SEQUENCE</scope>
</reference>
<dbReference type="InterPro" id="IPR025533">
    <property type="entry name" value="DUF4419"/>
</dbReference>